<protein>
    <recommendedName>
        <fullName evidence="4">Copper chaperone PCu(A)C</fullName>
    </recommendedName>
</protein>
<dbReference type="SUPFAM" id="SSF110087">
    <property type="entry name" value="DR1885-like metal-binding protein"/>
    <property type="match status" value="1"/>
</dbReference>
<keyword evidence="3" id="KW-1185">Reference proteome</keyword>
<evidence type="ECO:0008006" key="4">
    <source>
        <dbReference type="Google" id="ProtNLM"/>
    </source>
</evidence>
<accession>A0A1H6F5G7</accession>
<proteinExistence type="predicted"/>
<dbReference type="InterPro" id="IPR058248">
    <property type="entry name" value="Lxx211020-like"/>
</dbReference>
<dbReference type="PROSITE" id="PS51257">
    <property type="entry name" value="PROKAR_LIPOPROTEIN"/>
    <property type="match status" value="1"/>
</dbReference>
<feature type="signal peptide" evidence="1">
    <location>
        <begin position="1"/>
        <end position="22"/>
    </location>
</feature>
<organism evidence="2 3">
    <name type="scientific">Candidatus Venteria ishoeyi</name>
    <dbReference type="NCBI Taxonomy" id="1899563"/>
    <lineage>
        <taxon>Bacteria</taxon>
        <taxon>Pseudomonadati</taxon>
        <taxon>Pseudomonadota</taxon>
        <taxon>Gammaproteobacteria</taxon>
        <taxon>Thiotrichales</taxon>
        <taxon>Thiotrichaceae</taxon>
        <taxon>Venteria</taxon>
    </lineage>
</organism>
<sequence>MKNTQPLLMILFTWFLSCQVSAADLNVENAWVRSAPPNAPALAAFMTLQNTSNNDLKLLSADVKGYAQVELHRTIAADGMMKMVKQNFIPIPAKTELQLKPGSWHIMLIQPQKVPAVAESVSLKLSFDNGTQLDVIAVVKSGKMQHKGNMKHAHDQ</sequence>
<reference evidence="2 3" key="1">
    <citation type="submission" date="2016-10" db="EMBL/GenBank/DDBJ databases">
        <authorList>
            <person name="de Groot N.N."/>
        </authorList>
    </citation>
    <scope>NUCLEOTIDE SEQUENCE [LARGE SCALE GENOMIC DNA]</scope>
    <source>
        <strain evidence="2">MBHS1</strain>
    </source>
</reference>
<dbReference type="EMBL" id="FMSV02000072">
    <property type="protein sequence ID" value="SEH04631.1"/>
    <property type="molecule type" value="Genomic_DNA"/>
</dbReference>
<dbReference type="PANTHER" id="PTHR36302:SF1">
    <property type="entry name" value="COPPER CHAPERONE PCU(A)C"/>
    <property type="match status" value="1"/>
</dbReference>
<dbReference type="Pfam" id="PF04314">
    <property type="entry name" value="PCuAC"/>
    <property type="match status" value="1"/>
</dbReference>
<keyword evidence="1" id="KW-0732">Signal</keyword>
<dbReference type="OrthoDB" id="9796962at2"/>
<evidence type="ECO:0000313" key="3">
    <source>
        <dbReference type="Proteomes" id="UP000236724"/>
    </source>
</evidence>
<dbReference type="RefSeq" id="WP_103918674.1">
    <property type="nucleotide sequence ID" value="NZ_FMSV02000072.1"/>
</dbReference>
<dbReference type="InterPro" id="IPR007410">
    <property type="entry name" value="LpqE-like"/>
</dbReference>
<dbReference type="AlphaFoldDB" id="A0A1H6F5G7"/>
<evidence type="ECO:0000313" key="2">
    <source>
        <dbReference type="EMBL" id="SEH04631.1"/>
    </source>
</evidence>
<dbReference type="Proteomes" id="UP000236724">
    <property type="component" value="Unassembled WGS sequence"/>
</dbReference>
<dbReference type="InterPro" id="IPR036182">
    <property type="entry name" value="PCuAC_sf"/>
</dbReference>
<dbReference type="Gene3D" id="2.60.40.1890">
    <property type="entry name" value="PCu(A)C copper chaperone"/>
    <property type="match status" value="1"/>
</dbReference>
<feature type="chain" id="PRO_5014906200" description="Copper chaperone PCu(A)C" evidence="1">
    <location>
        <begin position="23"/>
        <end position="156"/>
    </location>
</feature>
<dbReference type="PANTHER" id="PTHR36302">
    <property type="entry name" value="BLR7088 PROTEIN"/>
    <property type="match status" value="1"/>
</dbReference>
<evidence type="ECO:0000256" key="1">
    <source>
        <dbReference type="SAM" id="SignalP"/>
    </source>
</evidence>
<gene>
    <name evidence="2" type="ORF">MBHS_00480</name>
</gene>
<name>A0A1H6F5G7_9GAMM</name>